<dbReference type="Gene3D" id="3.10.50.40">
    <property type="match status" value="1"/>
</dbReference>
<feature type="signal peptide" evidence="8">
    <location>
        <begin position="1"/>
        <end position="25"/>
    </location>
</feature>
<dbReference type="RefSeq" id="WP_319926575.1">
    <property type="nucleotide sequence ID" value="NZ_VCDP01000040.1"/>
</dbReference>
<dbReference type="Pfam" id="PF00254">
    <property type="entry name" value="FKBP_C"/>
    <property type="match status" value="1"/>
</dbReference>
<keyword evidence="11" id="KW-1185">Reference proteome</keyword>
<dbReference type="Pfam" id="PF01346">
    <property type="entry name" value="FKBP_N"/>
    <property type="match status" value="1"/>
</dbReference>
<keyword evidence="5 6" id="KW-0413">Isomerase</keyword>
<dbReference type="InterPro" id="IPR000774">
    <property type="entry name" value="PPIase_FKBP_N"/>
</dbReference>
<accession>A0ABU4SMI3</accession>
<evidence type="ECO:0000313" key="11">
    <source>
        <dbReference type="Proteomes" id="UP001271640"/>
    </source>
</evidence>
<dbReference type="InterPro" id="IPR046357">
    <property type="entry name" value="PPIase_dom_sf"/>
</dbReference>
<comment type="caution">
    <text evidence="10">The sequence shown here is derived from an EMBL/GenBank/DDBJ whole genome shotgun (WGS) entry which is preliminary data.</text>
</comment>
<dbReference type="PANTHER" id="PTHR43811:SF19">
    <property type="entry name" value="39 KDA FK506-BINDING NUCLEAR PROTEIN"/>
    <property type="match status" value="1"/>
</dbReference>
<evidence type="ECO:0000256" key="2">
    <source>
        <dbReference type="ARBA" id="ARBA00002388"/>
    </source>
</evidence>
<protein>
    <recommendedName>
        <fullName evidence="7">Peptidyl-prolyl cis-trans isomerase</fullName>
        <ecNumber evidence="7">5.2.1.8</ecNumber>
    </recommendedName>
</protein>
<dbReference type="SUPFAM" id="SSF54534">
    <property type="entry name" value="FKBP-like"/>
    <property type="match status" value="1"/>
</dbReference>
<evidence type="ECO:0000256" key="5">
    <source>
        <dbReference type="ARBA" id="ARBA00023235"/>
    </source>
</evidence>
<keyword evidence="8" id="KW-0732">Signal</keyword>
<dbReference type="NCBIfam" id="NF008150">
    <property type="entry name" value="PRK10902.1"/>
    <property type="match status" value="1"/>
</dbReference>
<comment type="function">
    <text evidence="2">PPIases accelerate the folding of proteins. It catalyzes the cis-trans isomerization of proline imidic peptide bonds in oligopeptides.</text>
</comment>
<evidence type="ECO:0000256" key="4">
    <source>
        <dbReference type="ARBA" id="ARBA00023110"/>
    </source>
</evidence>
<keyword evidence="4 6" id="KW-0697">Rotamase</keyword>
<evidence type="ECO:0000256" key="7">
    <source>
        <dbReference type="RuleBase" id="RU003915"/>
    </source>
</evidence>
<evidence type="ECO:0000256" key="3">
    <source>
        <dbReference type="ARBA" id="ARBA00006577"/>
    </source>
</evidence>
<dbReference type="EMBL" id="VCDP01000040">
    <property type="protein sequence ID" value="MDX7999863.1"/>
    <property type="molecule type" value="Genomic_DNA"/>
</dbReference>
<proteinExistence type="inferred from homology"/>
<evidence type="ECO:0000313" key="10">
    <source>
        <dbReference type="EMBL" id="MDX7999863.1"/>
    </source>
</evidence>
<gene>
    <name evidence="10" type="primary">fkpA</name>
    <name evidence="10" type="ORF">FE394_11760</name>
</gene>
<reference evidence="11" key="1">
    <citation type="journal article" date="2024" name="Toxins">
        <title>Genome Sequence Analysis of Native Xenorhabdus Strains Isolated from Entomopathogenic Nematodes in Argentina.</title>
        <authorList>
            <person name="Palma L."/>
            <person name="Frizzo L."/>
            <person name="Kaiser S."/>
            <person name="Berry C."/>
            <person name="Caballero P."/>
            <person name="Bode H.B."/>
            <person name="Del Valle E.E."/>
        </authorList>
    </citation>
    <scope>NUCLEOTIDE SEQUENCE [LARGE SCALE GENOMIC DNA]</scope>
    <source>
        <strain evidence="11">Reich</strain>
    </source>
</reference>
<dbReference type="Proteomes" id="UP001271640">
    <property type="component" value="Unassembled WGS sequence"/>
</dbReference>
<feature type="chain" id="PRO_5046905184" description="Peptidyl-prolyl cis-trans isomerase" evidence="8">
    <location>
        <begin position="26"/>
        <end position="259"/>
    </location>
</feature>
<evidence type="ECO:0000256" key="6">
    <source>
        <dbReference type="PROSITE-ProRule" id="PRU00277"/>
    </source>
</evidence>
<dbReference type="PROSITE" id="PS50059">
    <property type="entry name" value="FKBP_PPIASE"/>
    <property type="match status" value="1"/>
</dbReference>
<dbReference type="GO" id="GO:0003755">
    <property type="term" value="F:peptidyl-prolyl cis-trans isomerase activity"/>
    <property type="evidence" value="ECO:0007669"/>
    <property type="project" value="UniProtKB-EC"/>
</dbReference>
<organism evidence="10 11">
    <name type="scientific">Xenorhabdus littoralis</name>
    <dbReference type="NCBI Taxonomy" id="2582835"/>
    <lineage>
        <taxon>Bacteria</taxon>
        <taxon>Pseudomonadati</taxon>
        <taxon>Pseudomonadota</taxon>
        <taxon>Gammaproteobacteria</taxon>
        <taxon>Enterobacterales</taxon>
        <taxon>Morganellaceae</taxon>
        <taxon>Xenorhabdus</taxon>
    </lineage>
</organism>
<dbReference type="PANTHER" id="PTHR43811">
    <property type="entry name" value="FKBP-TYPE PEPTIDYL-PROLYL CIS-TRANS ISOMERASE FKPA"/>
    <property type="match status" value="1"/>
</dbReference>
<dbReference type="InterPro" id="IPR001179">
    <property type="entry name" value="PPIase_FKBP_dom"/>
</dbReference>
<comment type="similarity">
    <text evidence="3 7">Belongs to the FKBP-type PPIase family.</text>
</comment>
<dbReference type="Gene3D" id="1.10.287.460">
    <property type="entry name" value="Peptidyl-prolyl cis-trans isomerase, FKBP-type, N-terminal domain"/>
    <property type="match status" value="1"/>
</dbReference>
<evidence type="ECO:0000259" key="9">
    <source>
        <dbReference type="PROSITE" id="PS50059"/>
    </source>
</evidence>
<comment type="catalytic activity">
    <reaction evidence="1 6 7">
        <text>[protein]-peptidylproline (omega=180) = [protein]-peptidylproline (omega=0)</text>
        <dbReference type="Rhea" id="RHEA:16237"/>
        <dbReference type="Rhea" id="RHEA-COMP:10747"/>
        <dbReference type="Rhea" id="RHEA-COMP:10748"/>
        <dbReference type="ChEBI" id="CHEBI:83833"/>
        <dbReference type="ChEBI" id="CHEBI:83834"/>
        <dbReference type="EC" id="5.2.1.8"/>
    </reaction>
</comment>
<evidence type="ECO:0000256" key="8">
    <source>
        <dbReference type="SAM" id="SignalP"/>
    </source>
</evidence>
<feature type="domain" description="PPIase FKBP-type" evidence="9">
    <location>
        <begin position="163"/>
        <end position="248"/>
    </location>
</feature>
<dbReference type="EC" id="5.2.1.8" evidence="7"/>
<dbReference type="InterPro" id="IPR036944">
    <property type="entry name" value="PPIase_FKBP_N_sf"/>
</dbReference>
<name>A0ABU4SMI3_9GAMM</name>
<evidence type="ECO:0000256" key="1">
    <source>
        <dbReference type="ARBA" id="ARBA00000971"/>
    </source>
</evidence>
<sequence>MKSLFKTTLLATTLMVAFSVPQALAANTETKSEVKLNNAFKTVEQQNSYALGASLGSYMASSLNEQKALGINIEKAQLLAGVDDALNNKSKLTDKEIQSTLLAFESKVKDAAQAKAKKEAEESGKKGAKYREEFTKQAGVVKTKTGLLYKVEKEGTGNAPKETDTVVVNYKGALIDGEVFDSSYERKEPLSIRLDSVIPGWKEGLQHVKKGGKITLVIPPELAYDQASLPKIPANSTLVFNVELLDIKPVAKASDAKTK</sequence>